<dbReference type="InterPro" id="IPR036388">
    <property type="entry name" value="WH-like_DNA-bd_sf"/>
</dbReference>
<dbReference type="Proteomes" id="UP000596176">
    <property type="component" value="Chromosome"/>
</dbReference>
<name>A0A7U0RLL9_SERPR</name>
<dbReference type="PANTHER" id="PTHR13947">
    <property type="entry name" value="GNAT FAMILY N-ACETYLTRANSFERASE"/>
    <property type="match status" value="1"/>
</dbReference>
<sequence length="333" mass="36568">MVVVYNYIRALIMPITNVDPYLQPIRDASRHLVRELGFMGSTLAGTDLPPSAVHALIEIGDRQVETAAELCTVLNLEKSSVSRMLNKLIKAGELVTLPSERDAREKILQLTDKGRQTLAGINRYAEHQVLNALEQLPANASSGIAQGLQSYATALRACRLADTPLSKSIIEIVSGYLPGFVGRTLEMHMQYYSRTVGFGAFFEATVGAALADLAGKLSHPLNQTWSALSRGRIVGSVSIDGETLGDNRAHLRAFIIDDSLRGSGVGRQLLNRAVSFCDERAFDETHLWTFKGLDAARHLYESVGFTLAEEQPGTQWGQPMTEQLFIRRQAARD</sequence>
<dbReference type="PANTHER" id="PTHR13947:SF37">
    <property type="entry name" value="LD18367P"/>
    <property type="match status" value="1"/>
</dbReference>
<dbReference type="CDD" id="cd04301">
    <property type="entry name" value="NAT_SF"/>
    <property type="match status" value="1"/>
</dbReference>
<evidence type="ECO:0000256" key="1">
    <source>
        <dbReference type="ARBA" id="ARBA00022679"/>
    </source>
</evidence>
<dbReference type="PROSITE" id="PS51186">
    <property type="entry name" value="GNAT"/>
    <property type="match status" value="1"/>
</dbReference>
<dbReference type="InterPro" id="IPR016181">
    <property type="entry name" value="Acyl_CoA_acyltransferase"/>
</dbReference>
<dbReference type="AlphaFoldDB" id="A0A7U0RLL9"/>
<dbReference type="SMART" id="SM00347">
    <property type="entry name" value="HTH_MARR"/>
    <property type="match status" value="1"/>
</dbReference>
<gene>
    <name evidence="4" type="ORF">JKX24_22850</name>
</gene>
<dbReference type="GO" id="GO:0003700">
    <property type="term" value="F:DNA-binding transcription factor activity"/>
    <property type="evidence" value="ECO:0007669"/>
    <property type="project" value="InterPro"/>
</dbReference>
<reference evidence="4 5" key="1">
    <citation type="submission" date="2021-01" db="EMBL/GenBank/DDBJ databases">
        <title>Chromosome sequence of Serratia proteamaculans strain 94 rif-r, isolated from spoiled beef.</title>
        <authorList>
            <person name="Zaytseva Y.V."/>
            <person name="Iablokov S.N."/>
            <person name="Klyukina A."/>
        </authorList>
    </citation>
    <scope>NUCLEOTIDE SEQUENCE [LARGE SCALE GENOMIC DNA]</scope>
    <source>
        <strain evidence="4 5">94 rif-r</strain>
    </source>
</reference>
<evidence type="ECO:0000259" key="3">
    <source>
        <dbReference type="PROSITE" id="PS51186"/>
    </source>
</evidence>
<dbReference type="Gene3D" id="3.40.630.30">
    <property type="match status" value="1"/>
</dbReference>
<evidence type="ECO:0000313" key="4">
    <source>
        <dbReference type="EMBL" id="QQX52969.1"/>
    </source>
</evidence>
<dbReference type="SUPFAM" id="SSF55729">
    <property type="entry name" value="Acyl-CoA N-acyltransferases (Nat)"/>
    <property type="match status" value="1"/>
</dbReference>
<proteinExistence type="predicted"/>
<dbReference type="InterPro" id="IPR000835">
    <property type="entry name" value="HTH_MarR-typ"/>
</dbReference>
<dbReference type="InterPro" id="IPR050769">
    <property type="entry name" value="NAT_camello-type"/>
</dbReference>
<accession>A0A7U0RLL9</accession>
<dbReference type="EMBL" id="CP068391">
    <property type="protein sequence ID" value="QQX52969.1"/>
    <property type="molecule type" value="Genomic_DNA"/>
</dbReference>
<dbReference type="Pfam" id="PF13463">
    <property type="entry name" value="HTH_27"/>
    <property type="match status" value="1"/>
</dbReference>
<dbReference type="GO" id="GO:0008080">
    <property type="term" value="F:N-acetyltransferase activity"/>
    <property type="evidence" value="ECO:0007669"/>
    <property type="project" value="InterPro"/>
</dbReference>
<evidence type="ECO:0000313" key="5">
    <source>
        <dbReference type="Proteomes" id="UP000596176"/>
    </source>
</evidence>
<dbReference type="Pfam" id="PF00583">
    <property type="entry name" value="Acetyltransf_1"/>
    <property type="match status" value="1"/>
</dbReference>
<feature type="domain" description="N-acetyltransferase" evidence="3">
    <location>
        <begin position="180"/>
        <end position="327"/>
    </location>
</feature>
<keyword evidence="1" id="KW-0808">Transferase</keyword>
<evidence type="ECO:0000259" key="2">
    <source>
        <dbReference type="PROSITE" id="PS50995"/>
    </source>
</evidence>
<dbReference type="InterPro" id="IPR036390">
    <property type="entry name" value="WH_DNA-bd_sf"/>
</dbReference>
<organism evidence="4 5">
    <name type="scientific">Serratia proteamaculans</name>
    <dbReference type="NCBI Taxonomy" id="28151"/>
    <lineage>
        <taxon>Bacteria</taxon>
        <taxon>Pseudomonadati</taxon>
        <taxon>Pseudomonadota</taxon>
        <taxon>Gammaproteobacteria</taxon>
        <taxon>Enterobacterales</taxon>
        <taxon>Yersiniaceae</taxon>
        <taxon>Serratia</taxon>
    </lineage>
</organism>
<dbReference type="InterPro" id="IPR000182">
    <property type="entry name" value="GNAT_dom"/>
</dbReference>
<dbReference type="PROSITE" id="PS50995">
    <property type="entry name" value="HTH_MARR_2"/>
    <property type="match status" value="1"/>
</dbReference>
<protein>
    <submittedName>
        <fullName evidence="4">MarR family transcriptional regulator</fullName>
    </submittedName>
</protein>
<dbReference type="SUPFAM" id="SSF46785">
    <property type="entry name" value="Winged helix' DNA-binding domain"/>
    <property type="match status" value="1"/>
</dbReference>
<feature type="domain" description="HTH marR-type" evidence="2">
    <location>
        <begin position="18"/>
        <end position="157"/>
    </location>
</feature>
<dbReference type="Gene3D" id="1.10.10.10">
    <property type="entry name" value="Winged helix-like DNA-binding domain superfamily/Winged helix DNA-binding domain"/>
    <property type="match status" value="1"/>
</dbReference>